<dbReference type="InterPro" id="IPR051922">
    <property type="entry name" value="Bact_Sporulation_Assoc"/>
</dbReference>
<protein>
    <submittedName>
        <fullName evidence="2">Putative cell wall binding repeat 2</fullName>
    </submittedName>
</protein>
<keyword evidence="1" id="KW-0732">Signal</keyword>
<dbReference type="InterPro" id="IPR007253">
    <property type="entry name" value="Cell_wall-bd_2"/>
</dbReference>
<dbReference type="Pfam" id="PF04122">
    <property type="entry name" value="CW_binding_2"/>
    <property type="match status" value="3"/>
</dbReference>
<organism evidence="2 3">
    <name type="scientific">Clostridium gasigenes</name>
    <dbReference type="NCBI Taxonomy" id="94869"/>
    <lineage>
        <taxon>Bacteria</taxon>
        <taxon>Bacillati</taxon>
        <taxon>Bacillota</taxon>
        <taxon>Clostridia</taxon>
        <taxon>Eubacteriales</taxon>
        <taxon>Clostridiaceae</taxon>
        <taxon>Clostridium</taxon>
    </lineage>
</organism>
<dbReference type="STRING" id="94869.SAMN04488529_10724"/>
<dbReference type="InterPro" id="IPR024078">
    <property type="entry name" value="LmbE-like_dom_sf"/>
</dbReference>
<dbReference type="RefSeq" id="WP_089970171.1">
    <property type="nucleotide sequence ID" value="NZ_FNJM01000007.1"/>
</dbReference>
<dbReference type="Gene3D" id="3.40.50.10320">
    <property type="entry name" value="LmbE-like"/>
    <property type="match status" value="1"/>
</dbReference>
<dbReference type="Pfam" id="PF02585">
    <property type="entry name" value="PIG-L"/>
    <property type="match status" value="1"/>
</dbReference>
<dbReference type="AlphaFoldDB" id="A0A1H0TGB3"/>
<dbReference type="Gene3D" id="3.40.50.12090">
    <property type="match status" value="2"/>
</dbReference>
<accession>A0A1H0TGB3</accession>
<sequence length="518" mass="56832">MKNNFLKCLLSTVLLFGISTSSAHALTLDYIAGSDRYETASMIASKMQYSSAILVNGLSIVDGLSASGLSGALNAPILLTEKNKIPSSTLAKLQSANTIYIVGGPTVVSSEIENTLRNMGKSIVRLGGLDRYLTSITVANQIETLKGVQEIYYVNGARGEADAMSISPVAAKTGNPVILTDGSSTSYKKNVQAYSIGGFQVLDRSFDNFAQRITGIDRFETNKNVINKFFPNKTHVNLSKSDVLIDALTASALKEPVVLISNTSNKTAIAGAQSATVFGNINKIAVNRAKGYIYGEKVVFYSQHQDDETLFAGSAIVDAIESVGSENVHIVLITDGSGSEVFNWPKYINYPISEKVALRNNEFNASLSKLGVNLNNVIYLNQPENNINYDSLRQTVNYFETTYSNVTHVAHSYKYDTHPQHLTSGQLIYSLYNDGVIKDCRFFTTSEDVSRLNTDFLIESVCDTNLEKQRVLSAAFEYSLDNKDMVREGIGYKSVERLFNILTNDPNVTSYLHEPETR</sequence>
<keyword evidence="3" id="KW-1185">Reference proteome</keyword>
<proteinExistence type="predicted"/>
<feature type="chain" id="PRO_5011644470" evidence="1">
    <location>
        <begin position="26"/>
        <end position="518"/>
    </location>
</feature>
<dbReference type="OrthoDB" id="1749874at2"/>
<dbReference type="InterPro" id="IPR003737">
    <property type="entry name" value="GlcNAc_PI_deacetylase-related"/>
</dbReference>
<dbReference type="PANTHER" id="PTHR30032">
    <property type="entry name" value="N-ACETYLMURAMOYL-L-ALANINE AMIDASE-RELATED"/>
    <property type="match status" value="1"/>
</dbReference>
<dbReference type="PANTHER" id="PTHR30032:SF8">
    <property type="entry name" value="GERMINATION-SPECIFIC N-ACETYLMURAMOYL-L-ALANINE AMIDASE"/>
    <property type="match status" value="1"/>
</dbReference>
<feature type="signal peptide" evidence="1">
    <location>
        <begin position="1"/>
        <end position="25"/>
    </location>
</feature>
<evidence type="ECO:0000256" key="1">
    <source>
        <dbReference type="SAM" id="SignalP"/>
    </source>
</evidence>
<dbReference type="EMBL" id="FNJM01000007">
    <property type="protein sequence ID" value="SDP53093.1"/>
    <property type="molecule type" value="Genomic_DNA"/>
</dbReference>
<dbReference type="SUPFAM" id="SSF102588">
    <property type="entry name" value="LmbE-like"/>
    <property type="match status" value="1"/>
</dbReference>
<name>A0A1H0TGB3_9CLOT</name>
<evidence type="ECO:0000313" key="3">
    <source>
        <dbReference type="Proteomes" id="UP000198597"/>
    </source>
</evidence>
<reference evidence="2 3" key="1">
    <citation type="submission" date="2016-10" db="EMBL/GenBank/DDBJ databases">
        <authorList>
            <person name="de Groot N.N."/>
        </authorList>
    </citation>
    <scope>NUCLEOTIDE SEQUENCE [LARGE SCALE GENOMIC DNA]</scope>
    <source>
        <strain evidence="2 3">DSM 12272</strain>
    </source>
</reference>
<gene>
    <name evidence="2" type="ORF">SAMN04488529_10724</name>
</gene>
<evidence type="ECO:0000313" key="2">
    <source>
        <dbReference type="EMBL" id="SDP53093.1"/>
    </source>
</evidence>
<dbReference type="Proteomes" id="UP000198597">
    <property type="component" value="Unassembled WGS sequence"/>
</dbReference>